<organism evidence="1 2">
    <name type="scientific">Phaeosphaeria nodorum (strain SN15 / ATCC MYA-4574 / FGSC 10173)</name>
    <name type="common">Glume blotch fungus</name>
    <name type="synonym">Parastagonospora nodorum</name>
    <dbReference type="NCBI Taxonomy" id="321614"/>
    <lineage>
        <taxon>Eukaryota</taxon>
        <taxon>Fungi</taxon>
        <taxon>Dikarya</taxon>
        <taxon>Ascomycota</taxon>
        <taxon>Pezizomycotina</taxon>
        <taxon>Dothideomycetes</taxon>
        <taxon>Pleosporomycetidae</taxon>
        <taxon>Pleosporales</taxon>
        <taxon>Pleosporineae</taxon>
        <taxon>Phaeosphaeriaceae</taxon>
        <taxon>Parastagonospora</taxon>
    </lineage>
</organism>
<name>A0A7U2F7Z9_PHANO</name>
<gene>
    <name evidence="1" type="ORF">JI435_411480</name>
</gene>
<dbReference type="VEuPathDB" id="FungiDB:JI435_411480"/>
<keyword evidence="2" id="KW-1185">Reference proteome</keyword>
<evidence type="ECO:0000313" key="1">
    <source>
        <dbReference type="EMBL" id="QRC98104.1"/>
    </source>
</evidence>
<protein>
    <submittedName>
        <fullName evidence="1">Uncharacterized protein</fullName>
    </submittedName>
</protein>
<dbReference type="Proteomes" id="UP000663193">
    <property type="component" value="Chromosome 8"/>
</dbReference>
<dbReference type="AlphaFoldDB" id="A0A7U2F7Z9"/>
<accession>A0A7U2F7Z9</accession>
<dbReference type="EMBL" id="CP069030">
    <property type="protein sequence ID" value="QRC98104.1"/>
    <property type="molecule type" value="Genomic_DNA"/>
</dbReference>
<proteinExistence type="predicted"/>
<evidence type="ECO:0000313" key="2">
    <source>
        <dbReference type="Proteomes" id="UP000663193"/>
    </source>
</evidence>
<sequence length="73" mass="8243">MTIAKTLSLIAPASNLTKAEFAIYKPTTRSYLPLTANSAKGITRVVESWTEGVMHHDRSIRHVQCRKRTNLPY</sequence>
<reference evidence="2" key="1">
    <citation type="journal article" date="2021" name="BMC Genomics">
        <title>Chromosome-level genome assembly and manually-curated proteome of model necrotroph Parastagonospora nodorum Sn15 reveals a genome-wide trove of candidate effector homologs, and redundancy of virulence-related functions within an accessory chromosome.</title>
        <authorList>
            <person name="Bertazzoni S."/>
            <person name="Jones D.A.B."/>
            <person name="Phan H.T."/>
            <person name="Tan K.-C."/>
            <person name="Hane J.K."/>
        </authorList>
    </citation>
    <scope>NUCLEOTIDE SEQUENCE [LARGE SCALE GENOMIC DNA]</scope>
    <source>
        <strain evidence="2">SN15 / ATCC MYA-4574 / FGSC 10173)</strain>
    </source>
</reference>